<dbReference type="GO" id="GO:0055029">
    <property type="term" value="C:nuclear DNA-directed RNA polymerase complex"/>
    <property type="evidence" value="ECO:0007669"/>
    <property type="project" value="UniProtKB-ARBA"/>
</dbReference>
<dbReference type="PIRSF" id="PIRSF000747">
    <property type="entry name" value="RPB5"/>
    <property type="match status" value="1"/>
</dbReference>
<dbReference type="OrthoDB" id="248779at2759"/>
<feature type="domain" description="RNA polymerase Rpb5 N-terminal" evidence="5">
    <location>
        <begin position="25"/>
        <end position="107"/>
    </location>
</feature>
<dbReference type="GO" id="GO:0006362">
    <property type="term" value="P:transcription elongation by RNA polymerase I"/>
    <property type="evidence" value="ECO:0007669"/>
    <property type="project" value="TreeGrafter"/>
</dbReference>
<dbReference type="Proteomes" id="UP000242715">
    <property type="component" value="Unassembled WGS sequence"/>
</dbReference>
<dbReference type="GO" id="GO:0003899">
    <property type="term" value="F:DNA-directed RNA polymerase activity"/>
    <property type="evidence" value="ECO:0007669"/>
    <property type="project" value="InterPro"/>
</dbReference>
<evidence type="ECO:0000259" key="4">
    <source>
        <dbReference type="Pfam" id="PF01191"/>
    </source>
</evidence>
<dbReference type="GO" id="GO:0003677">
    <property type="term" value="F:DNA binding"/>
    <property type="evidence" value="ECO:0007669"/>
    <property type="project" value="InterPro"/>
</dbReference>
<evidence type="ECO:0008006" key="8">
    <source>
        <dbReference type="Google" id="ProtNLM"/>
    </source>
</evidence>
<dbReference type="InterPro" id="IPR036710">
    <property type="entry name" value="RNA_pol_Rpb5_N_sf"/>
</dbReference>
<evidence type="ECO:0000259" key="5">
    <source>
        <dbReference type="Pfam" id="PF03871"/>
    </source>
</evidence>
<evidence type="ECO:0000256" key="3">
    <source>
        <dbReference type="ARBA" id="ARBA00025765"/>
    </source>
</evidence>
<comment type="similarity">
    <text evidence="3">Belongs to the archaeal Rpo5/eukaryotic RPB5 RNA polymerase subunit family.</text>
</comment>
<comment type="subcellular location">
    <subcellularLocation>
        <location evidence="1">Nucleus</location>
    </subcellularLocation>
</comment>
<protein>
    <recommendedName>
        <fullName evidence="8">RNA polymerase subunit H/Rpb5 C-terminal domain-containing protein</fullName>
    </recommendedName>
</protein>
<evidence type="ECO:0000256" key="1">
    <source>
        <dbReference type="ARBA" id="ARBA00004123"/>
    </source>
</evidence>
<dbReference type="InterPro" id="IPR035913">
    <property type="entry name" value="RPB5-like_sf"/>
</dbReference>
<evidence type="ECO:0000313" key="7">
    <source>
        <dbReference type="Proteomes" id="UP000242715"/>
    </source>
</evidence>
<dbReference type="SUPFAM" id="SSF53036">
    <property type="entry name" value="Eukaryotic RPB5 N-terminal domain"/>
    <property type="match status" value="1"/>
</dbReference>
<dbReference type="GO" id="GO:0042797">
    <property type="term" value="P:tRNA transcription by RNA polymerase III"/>
    <property type="evidence" value="ECO:0007669"/>
    <property type="project" value="TreeGrafter"/>
</dbReference>
<evidence type="ECO:0000256" key="2">
    <source>
        <dbReference type="ARBA" id="ARBA00023242"/>
    </source>
</evidence>
<reference evidence="7" key="1">
    <citation type="journal article" date="2017" name="Front. Plant Sci.">
        <title>Climate Clever Clovers: New Paradigm to Reduce the Environmental Footprint of Ruminants by Breeding Low Methanogenic Forages Utilizing Haplotype Variation.</title>
        <authorList>
            <person name="Kaur P."/>
            <person name="Appels R."/>
            <person name="Bayer P.E."/>
            <person name="Keeble-Gagnere G."/>
            <person name="Wang J."/>
            <person name="Hirakawa H."/>
            <person name="Shirasawa K."/>
            <person name="Vercoe P."/>
            <person name="Stefanova K."/>
            <person name="Durmic Z."/>
            <person name="Nichols P."/>
            <person name="Revell C."/>
            <person name="Isobe S.N."/>
            <person name="Edwards D."/>
            <person name="Erskine W."/>
        </authorList>
    </citation>
    <scope>NUCLEOTIDE SEQUENCE [LARGE SCALE GENOMIC DNA]</scope>
    <source>
        <strain evidence="7">cv. Daliak</strain>
    </source>
</reference>
<dbReference type="EMBL" id="DF973754">
    <property type="protein sequence ID" value="GAU39304.1"/>
    <property type="molecule type" value="Genomic_DNA"/>
</dbReference>
<dbReference type="Pfam" id="PF03871">
    <property type="entry name" value="RNA_pol_Rpb5_N"/>
    <property type="match status" value="1"/>
</dbReference>
<dbReference type="PANTHER" id="PTHR10535">
    <property type="entry name" value="DNA-DIRECTED RNA POLYMERASES I, II, AND III SUBUNIT RPABC1"/>
    <property type="match status" value="1"/>
</dbReference>
<proteinExistence type="inferred from homology"/>
<dbReference type="Pfam" id="PF01191">
    <property type="entry name" value="RNA_pol_Rpb5_C"/>
    <property type="match status" value="1"/>
</dbReference>
<sequence>MATNGNGNGNISECLVHLCNEGSIESIRYFECRRTLMEMLYDRGYNVSESDLTLTLFDFRSKFGEFPKTETLGVCVSHRSNPSNKIQVVFAGTDDIRKRTLTEIYSQIVDKERLSRLILVVQSKMTAYARKEFENCPYKVEIINLNDLVVNVTKHVLQPKYEVLTADEKQQLLQKYKVEAKQLPHMLKTDAIASYFGLEKGQVVKISHSGEMFNSMVTYRCVV</sequence>
<dbReference type="InterPro" id="IPR000783">
    <property type="entry name" value="RNA_pol_subH/Rpb5_C"/>
</dbReference>
<dbReference type="Gene3D" id="3.90.940.20">
    <property type="entry name" value="RPB5-like RNA polymerase subunit"/>
    <property type="match status" value="1"/>
</dbReference>
<dbReference type="InterPro" id="IPR005571">
    <property type="entry name" value="RNA_pol_Rpb5_N"/>
</dbReference>
<dbReference type="SUPFAM" id="SSF55287">
    <property type="entry name" value="RPB5-like RNA polymerase subunit"/>
    <property type="match status" value="1"/>
</dbReference>
<dbReference type="Gene3D" id="3.40.1340.10">
    <property type="entry name" value="RNA polymerase, Rpb5, N-terminal domain"/>
    <property type="match status" value="1"/>
</dbReference>
<evidence type="ECO:0000313" key="6">
    <source>
        <dbReference type="EMBL" id="GAU39304.1"/>
    </source>
</evidence>
<dbReference type="GO" id="GO:0006366">
    <property type="term" value="P:transcription by RNA polymerase II"/>
    <property type="evidence" value="ECO:0007669"/>
    <property type="project" value="TreeGrafter"/>
</dbReference>
<organism evidence="6 7">
    <name type="scientific">Trifolium subterraneum</name>
    <name type="common">Subterranean clover</name>
    <dbReference type="NCBI Taxonomy" id="3900"/>
    <lineage>
        <taxon>Eukaryota</taxon>
        <taxon>Viridiplantae</taxon>
        <taxon>Streptophyta</taxon>
        <taxon>Embryophyta</taxon>
        <taxon>Tracheophyta</taxon>
        <taxon>Spermatophyta</taxon>
        <taxon>Magnoliopsida</taxon>
        <taxon>eudicotyledons</taxon>
        <taxon>Gunneridae</taxon>
        <taxon>Pentapetalae</taxon>
        <taxon>rosids</taxon>
        <taxon>fabids</taxon>
        <taxon>Fabales</taxon>
        <taxon>Fabaceae</taxon>
        <taxon>Papilionoideae</taxon>
        <taxon>50 kb inversion clade</taxon>
        <taxon>NPAAA clade</taxon>
        <taxon>Hologalegina</taxon>
        <taxon>IRL clade</taxon>
        <taxon>Trifolieae</taxon>
        <taxon>Trifolium</taxon>
    </lineage>
</organism>
<name>A0A2Z6N371_TRISU</name>
<accession>A0A2Z6N371</accession>
<gene>
    <name evidence="6" type="ORF">TSUD_119090</name>
</gene>
<dbReference type="PANTHER" id="PTHR10535:SF12">
    <property type="entry name" value="DNA-DIRECTED RNA POLYMERASE V SUBUNIT 5C"/>
    <property type="match status" value="1"/>
</dbReference>
<dbReference type="FunFam" id="3.90.940.20:FF:000001">
    <property type="entry name" value="DNA-directed RNA polymerases I, II, and III subunit RPABC1"/>
    <property type="match status" value="1"/>
</dbReference>
<keyword evidence="2" id="KW-0539">Nucleus</keyword>
<keyword evidence="7" id="KW-1185">Reference proteome</keyword>
<feature type="domain" description="RNA polymerase subunit H/Rpb5 C-terminal" evidence="4">
    <location>
        <begin position="150"/>
        <end position="222"/>
    </location>
</feature>
<dbReference type="AlphaFoldDB" id="A0A2Z6N371"/>
<dbReference type="InterPro" id="IPR014381">
    <property type="entry name" value="Arch_Rpo5/euc_Rpb5"/>
</dbReference>